<dbReference type="EMBL" id="JACIEB010000006">
    <property type="protein sequence ID" value="MBB3983054.1"/>
    <property type="molecule type" value="Genomic_DNA"/>
</dbReference>
<dbReference type="GO" id="GO:0008235">
    <property type="term" value="F:metalloexopeptidase activity"/>
    <property type="evidence" value="ECO:0007669"/>
    <property type="project" value="InterPro"/>
</dbReference>
<dbReference type="AlphaFoldDB" id="A0A7W6DQ04"/>
<proteinExistence type="predicted"/>
<comment type="caution">
    <text evidence="3">The sequence shown here is derived from an EMBL/GenBank/DDBJ whole genome shotgun (WGS) entry which is preliminary data.</text>
</comment>
<dbReference type="PANTHER" id="PTHR12147">
    <property type="entry name" value="METALLOPEPTIDASE M28 FAMILY MEMBER"/>
    <property type="match status" value="1"/>
</dbReference>
<gene>
    <name evidence="3" type="ORF">GGR44_002734</name>
</gene>
<feature type="domain" description="Peptidase M28" evidence="2">
    <location>
        <begin position="286"/>
        <end position="503"/>
    </location>
</feature>
<evidence type="ECO:0000313" key="4">
    <source>
        <dbReference type="Proteomes" id="UP000552757"/>
    </source>
</evidence>
<protein>
    <submittedName>
        <fullName evidence="3">Zn-dependent M28 family amino/carboxypeptidase</fullName>
    </submittedName>
</protein>
<evidence type="ECO:0000259" key="2">
    <source>
        <dbReference type="Pfam" id="PF04389"/>
    </source>
</evidence>
<evidence type="ECO:0000313" key="3">
    <source>
        <dbReference type="EMBL" id="MBB3983054.1"/>
    </source>
</evidence>
<sequence length="536" mass="57056">MTLRRNTMALMLPFAVAAPAIAQDARGDAWWAHVAYLASDELEGREAGSPGHEKAVQYVIGQFQASGLKPMGEDGFRQPVALTEQRVLLDRSSATLIGPDGETALSIPADIIPGGRGGPPPAMVDAPLVFAGYGLHLPEVGYDDFAGLDLAGKIVVVISGGPASISGALKSHARSERGGWLAKQGAVGMIELVTPPQVEIPWDRRMALAPRAAMYFSDPAMRETSAPFFSAQFDPAKSAMLFAGSGQDFEKIAAAADASAAVPTFALATRLRASTATTQVERLSTNVVAMMPGKGKLAKEYVVLSAHIDGYGVGTPIKGDAIYNGALDNASGVASLIEIAKKLKADKARPRRSILFAIVTGEEKGLLGSRYFAKRPTVPKADIVADLNFDMALPIFKLTSVTPIGYDQSSLGKDAEAISAAMALPIVPDPFPNRNVFIRSDQYAFIREGIPALFFKYGFKAGTPEADVEKAWRANIYHSPFDDANQPVMPAETVKLNDYVAAVTMRVANAKARPAWNADSFFKRFADEAKAGPAKE</sequence>
<keyword evidence="3" id="KW-0121">Carboxypeptidase</keyword>
<dbReference type="SUPFAM" id="SSF53187">
    <property type="entry name" value="Zn-dependent exopeptidases"/>
    <property type="match status" value="1"/>
</dbReference>
<dbReference type="InterPro" id="IPR046450">
    <property type="entry name" value="PA_dom_sf"/>
</dbReference>
<dbReference type="SUPFAM" id="SSF52025">
    <property type="entry name" value="PA domain"/>
    <property type="match status" value="1"/>
</dbReference>
<dbReference type="PANTHER" id="PTHR12147:SF26">
    <property type="entry name" value="PEPTIDASE M28 DOMAIN-CONTAINING PROTEIN"/>
    <property type="match status" value="1"/>
</dbReference>
<dbReference type="GO" id="GO:0006508">
    <property type="term" value="P:proteolysis"/>
    <property type="evidence" value="ECO:0007669"/>
    <property type="project" value="InterPro"/>
</dbReference>
<dbReference type="Gene3D" id="3.40.630.10">
    <property type="entry name" value="Zn peptidases"/>
    <property type="match status" value="2"/>
</dbReference>
<evidence type="ECO:0000256" key="1">
    <source>
        <dbReference type="SAM" id="SignalP"/>
    </source>
</evidence>
<accession>A0A7W6DQ04</accession>
<dbReference type="GO" id="GO:0004180">
    <property type="term" value="F:carboxypeptidase activity"/>
    <property type="evidence" value="ECO:0007669"/>
    <property type="project" value="UniProtKB-KW"/>
</dbReference>
<reference evidence="3 4" key="1">
    <citation type="submission" date="2020-08" db="EMBL/GenBank/DDBJ databases">
        <title>Genomic Encyclopedia of Type Strains, Phase IV (KMG-IV): sequencing the most valuable type-strain genomes for metagenomic binning, comparative biology and taxonomic classification.</title>
        <authorList>
            <person name="Goeker M."/>
        </authorList>
    </citation>
    <scope>NUCLEOTIDE SEQUENCE [LARGE SCALE GENOMIC DNA]</scope>
    <source>
        <strain evidence="3 4">DSM 29348</strain>
    </source>
</reference>
<feature type="chain" id="PRO_5030959207" evidence="1">
    <location>
        <begin position="23"/>
        <end position="536"/>
    </location>
</feature>
<keyword evidence="4" id="KW-1185">Reference proteome</keyword>
<dbReference type="InterPro" id="IPR007484">
    <property type="entry name" value="Peptidase_M28"/>
</dbReference>
<keyword evidence="1" id="KW-0732">Signal</keyword>
<keyword evidence="3" id="KW-0378">Hydrolase</keyword>
<dbReference type="InterPro" id="IPR045175">
    <property type="entry name" value="M28_fam"/>
</dbReference>
<dbReference type="Pfam" id="PF04389">
    <property type="entry name" value="Peptidase_M28"/>
    <property type="match status" value="1"/>
</dbReference>
<name>A0A7W6DQ04_9SPHN</name>
<organism evidence="3 4">
    <name type="scientific">Sphingobium fontiphilum</name>
    <dbReference type="NCBI Taxonomy" id="944425"/>
    <lineage>
        <taxon>Bacteria</taxon>
        <taxon>Pseudomonadati</taxon>
        <taxon>Pseudomonadota</taxon>
        <taxon>Alphaproteobacteria</taxon>
        <taxon>Sphingomonadales</taxon>
        <taxon>Sphingomonadaceae</taxon>
        <taxon>Sphingobium</taxon>
    </lineage>
</organism>
<dbReference type="CDD" id="cd04820">
    <property type="entry name" value="PA_M28_1_1"/>
    <property type="match status" value="1"/>
</dbReference>
<dbReference type="Proteomes" id="UP000552757">
    <property type="component" value="Unassembled WGS sequence"/>
</dbReference>
<feature type="signal peptide" evidence="1">
    <location>
        <begin position="1"/>
        <end position="22"/>
    </location>
</feature>
<keyword evidence="3" id="KW-0645">Protease</keyword>